<dbReference type="EMBL" id="JBHTCO010000005">
    <property type="protein sequence ID" value="MFC7392891.1"/>
    <property type="molecule type" value="Genomic_DNA"/>
</dbReference>
<name>A0ABW2PU05_9BACL</name>
<dbReference type="Gene3D" id="6.10.30.10">
    <property type="match status" value="1"/>
</dbReference>
<dbReference type="InterPro" id="IPR022002">
    <property type="entry name" value="ChsH2_Znr"/>
</dbReference>
<dbReference type="SUPFAM" id="SSF50249">
    <property type="entry name" value="Nucleic acid-binding proteins"/>
    <property type="match status" value="1"/>
</dbReference>
<dbReference type="InterPro" id="IPR012340">
    <property type="entry name" value="NA-bd_OB-fold"/>
</dbReference>
<dbReference type="PANTHER" id="PTHR34075">
    <property type="entry name" value="BLR3430 PROTEIN"/>
    <property type="match status" value="1"/>
</dbReference>
<dbReference type="InterPro" id="IPR002878">
    <property type="entry name" value="ChsH2_C"/>
</dbReference>
<proteinExistence type="predicted"/>
<keyword evidence="4" id="KW-1185">Reference proteome</keyword>
<dbReference type="InterPro" id="IPR052513">
    <property type="entry name" value="Thioester_dehydratase-like"/>
</dbReference>
<dbReference type="PANTHER" id="PTHR34075:SF5">
    <property type="entry name" value="BLR3430 PROTEIN"/>
    <property type="match status" value="1"/>
</dbReference>
<gene>
    <name evidence="3" type="ORF">ACFQRG_07800</name>
</gene>
<feature type="domain" description="ChsH2 C-terminal OB-fold" evidence="1">
    <location>
        <begin position="55"/>
        <end position="118"/>
    </location>
</feature>
<feature type="domain" description="ChsH2 rubredoxin-like zinc ribbon" evidence="2">
    <location>
        <begin position="18"/>
        <end position="51"/>
    </location>
</feature>
<reference evidence="4" key="1">
    <citation type="journal article" date="2019" name="Int. J. Syst. Evol. Microbiol.">
        <title>The Global Catalogue of Microorganisms (GCM) 10K type strain sequencing project: providing services to taxonomists for standard genome sequencing and annotation.</title>
        <authorList>
            <consortium name="The Broad Institute Genomics Platform"/>
            <consortium name="The Broad Institute Genome Sequencing Center for Infectious Disease"/>
            <person name="Wu L."/>
            <person name="Ma J."/>
        </authorList>
    </citation>
    <scope>NUCLEOTIDE SEQUENCE [LARGE SCALE GENOMIC DNA]</scope>
    <source>
        <strain evidence="4">CGMCC 1.16305</strain>
    </source>
</reference>
<comment type="caution">
    <text evidence="3">The sequence shown here is derived from an EMBL/GenBank/DDBJ whole genome shotgun (WGS) entry which is preliminary data.</text>
</comment>
<dbReference type="Proteomes" id="UP001596505">
    <property type="component" value="Unassembled WGS sequence"/>
</dbReference>
<sequence length="132" mass="15253">MENQIPKPLIDGDSKPFWDGINRHELWIQLCESCGKHIFYPRAICPHCFSESIKWVQSKGIGKIYSYTVVHRAFGSFHNQTPFVIAIVELDEGVRMMTRILGERSKVHIDETVKVVFEQAGDELTLPYFELI</sequence>
<protein>
    <submittedName>
        <fullName evidence="3">Zn-ribbon domain-containing OB-fold protein</fullName>
    </submittedName>
</protein>
<dbReference type="RefSeq" id="WP_380965298.1">
    <property type="nucleotide sequence ID" value="NZ_JBHTCO010000005.1"/>
</dbReference>
<evidence type="ECO:0000259" key="1">
    <source>
        <dbReference type="Pfam" id="PF01796"/>
    </source>
</evidence>
<evidence type="ECO:0000313" key="4">
    <source>
        <dbReference type="Proteomes" id="UP001596505"/>
    </source>
</evidence>
<evidence type="ECO:0000313" key="3">
    <source>
        <dbReference type="EMBL" id="MFC7392891.1"/>
    </source>
</evidence>
<organism evidence="3 4">
    <name type="scientific">Scopulibacillus cellulosilyticus</name>
    <dbReference type="NCBI Taxonomy" id="2665665"/>
    <lineage>
        <taxon>Bacteria</taxon>
        <taxon>Bacillati</taxon>
        <taxon>Bacillota</taxon>
        <taxon>Bacilli</taxon>
        <taxon>Bacillales</taxon>
        <taxon>Sporolactobacillaceae</taxon>
        <taxon>Scopulibacillus</taxon>
    </lineage>
</organism>
<dbReference type="Pfam" id="PF12172">
    <property type="entry name" value="zf-ChsH2"/>
    <property type="match status" value="1"/>
</dbReference>
<evidence type="ECO:0000259" key="2">
    <source>
        <dbReference type="Pfam" id="PF12172"/>
    </source>
</evidence>
<accession>A0ABW2PU05</accession>
<dbReference type="Pfam" id="PF01796">
    <property type="entry name" value="OB_ChsH2_C"/>
    <property type="match status" value="1"/>
</dbReference>